<evidence type="ECO:0000313" key="3">
    <source>
        <dbReference type="Proteomes" id="UP000298416"/>
    </source>
</evidence>
<keyword evidence="3" id="KW-1185">Reference proteome</keyword>
<reference evidence="2" key="1">
    <citation type="submission" date="2018-01" db="EMBL/GenBank/DDBJ databases">
        <authorList>
            <person name="Mao J.F."/>
        </authorList>
    </citation>
    <scope>NUCLEOTIDE SEQUENCE</scope>
    <source>
        <strain evidence="2">Huo1</strain>
        <tissue evidence="2">Leaf</tissue>
    </source>
</reference>
<name>A0A8X8YI48_SALSN</name>
<sequence length="68" mass="7570">MAVGPGLFEVQRYDFHTRCPCLEDIDPELVDHMTGAFSPDLESSDDCEPSETKTETATDSVLDESYEP</sequence>
<dbReference type="EMBL" id="PNBA02000003">
    <property type="protein sequence ID" value="KAG6430306.1"/>
    <property type="molecule type" value="Genomic_DNA"/>
</dbReference>
<organism evidence="2">
    <name type="scientific">Salvia splendens</name>
    <name type="common">Scarlet sage</name>
    <dbReference type="NCBI Taxonomy" id="180675"/>
    <lineage>
        <taxon>Eukaryota</taxon>
        <taxon>Viridiplantae</taxon>
        <taxon>Streptophyta</taxon>
        <taxon>Embryophyta</taxon>
        <taxon>Tracheophyta</taxon>
        <taxon>Spermatophyta</taxon>
        <taxon>Magnoliopsida</taxon>
        <taxon>eudicotyledons</taxon>
        <taxon>Gunneridae</taxon>
        <taxon>Pentapetalae</taxon>
        <taxon>asterids</taxon>
        <taxon>lamiids</taxon>
        <taxon>Lamiales</taxon>
        <taxon>Lamiaceae</taxon>
        <taxon>Nepetoideae</taxon>
        <taxon>Mentheae</taxon>
        <taxon>Salviinae</taxon>
        <taxon>Salvia</taxon>
        <taxon>Salvia subgen. Calosphace</taxon>
        <taxon>core Calosphace</taxon>
    </lineage>
</organism>
<dbReference type="Proteomes" id="UP000298416">
    <property type="component" value="Unassembled WGS sequence"/>
</dbReference>
<feature type="region of interest" description="Disordered" evidence="1">
    <location>
        <begin position="33"/>
        <end position="68"/>
    </location>
</feature>
<comment type="caution">
    <text evidence="2">The sequence shown here is derived from an EMBL/GenBank/DDBJ whole genome shotgun (WGS) entry which is preliminary data.</text>
</comment>
<accession>A0A8X8YI48</accession>
<proteinExistence type="predicted"/>
<evidence type="ECO:0000256" key="1">
    <source>
        <dbReference type="SAM" id="MobiDB-lite"/>
    </source>
</evidence>
<reference evidence="2" key="2">
    <citation type="submission" date="2020-08" db="EMBL/GenBank/DDBJ databases">
        <title>Plant Genome Project.</title>
        <authorList>
            <person name="Zhang R.-G."/>
        </authorList>
    </citation>
    <scope>NUCLEOTIDE SEQUENCE</scope>
    <source>
        <strain evidence="2">Huo1</strain>
        <tissue evidence="2">Leaf</tissue>
    </source>
</reference>
<evidence type="ECO:0000313" key="2">
    <source>
        <dbReference type="EMBL" id="KAG6430306.1"/>
    </source>
</evidence>
<protein>
    <submittedName>
        <fullName evidence="2">Uncharacterized protein</fullName>
    </submittedName>
</protein>
<dbReference type="AlphaFoldDB" id="A0A8X8YI48"/>
<gene>
    <name evidence="2" type="ORF">SASPL_108370</name>
</gene>